<dbReference type="GO" id="GO:0004674">
    <property type="term" value="F:protein serine/threonine kinase activity"/>
    <property type="evidence" value="ECO:0007669"/>
    <property type="project" value="UniProtKB-KW"/>
</dbReference>
<gene>
    <name evidence="25" type="ORF">QN277_008415</name>
</gene>
<dbReference type="EMBL" id="JAWXYG010000013">
    <property type="protein sequence ID" value="KAK4255412.1"/>
    <property type="molecule type" value="Genomic_DNA"/>
</dbReference>
<evidence type="ECO:0000256" key="5">
    <source>
        <dbReference type="ARBA" id="ARBA00022553"/>
    </source>
</evidence>
<dbReference type="SMART" id="SM00220">
    <property type="entry name" value="S_TKc"/>
    <property type="match status" value="1"/>
</dbReference>
<evidence type="ECO:0000256" key="17">
    <source>
        <dbReference type="ARBA" id="ARBA00023180"/>
    </source>
</evidence>
<dbReference type="InterPro" id="IPR000858">
    <property type="entry name" value="S_locus_glycoprot_dom"/>
</dbReference>
<dbReference type="Gene3D" id="3.30.200.20">
    <property type="entry name" value="Phosphorylase Kinase, domain 1"/>
    <property type="match status" value="1"/>
</dbReference>
<keyword evidence="3" id="KW-1003">Cell membrane</keyword>
<organism evidence="25 26">
    <name type="scientific">Acacia crassicarpa</name>
    <name type="common">northern wattle</name>
    <dbReference type="NCBI Taxonomy" id="499986"/>
    <lineage>
        <taxon>Eukaryota</taxon>
        <taxon>Viridiplantae</taxon>
        <taxon>Streptophyta</taxon>
        <taxon>Embryophyta</taxon>
        <taxon>Tracheophyta</taxon>
        <taxon>Spermatophyta</taxon>
        <taxon>Magnoliopsida</taxon>
        <taxon>eudicotyledons</taxon>
        <taxon>Gunneridae</taxon>
        <taxon>Pentapetalae</taxon>
        <taxon>rosids</taxon>
        <taxon>fabids</taxon>
        <taxon>Fabales</taxon>
        <taxon>Fabaceae</taxon>
        <taxon>Caesalpinioideae</taxon>
        <taxon>mimosoid clade</taxon>
        <taxon>Acacieae</taxon>
        <taxon>Acacia</taxon>
    </lineage>
</organism>
<keyword evidence="13 21" id="KW-1133">Transmembrane helix</keyword>
<evidence type="ECO:0000256" key="15">
    <source>
        <dbReference type="ARBA" id="ARBA00023157"/>
    </source>
</evidence>
<keyword evidence="10" id="KW-0547">Nucleotide-binding</keyword>
<dbReference type="InterPro" id="IPR000719">
    <property type="entry name" value="Prot_kinase_dom"/>
</dbReference>
<dbReference type="Gene3D" id="1.10.510.10">
    <property type="entry name" value="Transferase(Phosphotransferase) domain 1"/>
    <property type="match status" value="1"/>
</dbReference>
<dbReference type="PROSITE" id="PS00108">
    <property type="entry name" value="PROTEIN_KINASE_ST"/>
    <property type="match status" value="1"/>
</dbReference>
<comment type="catalytic activity">
    <reaction evidence="18">
        <text>L-threonyl-[protein] + ATP = O-phospho-L-threonyl-[protein] + ADP + H(+)</text>
        <dbReference type="Rhea" id="RHEA:46608"/>
        <dbReference type="Rhea" id="RHEA-COMP:11060"/>
        <dbReference type="Rhea" id="RHEA-COMP:11605"/>
        <dbReference type="ChEBI" id="CHEBI:15378"/>
        <dbReference type="ChEBI" id="CHEBI:30013"/>
        <dbReference type="ChEBI" id="CHEBI:30616"/>
        <dbReference type="ChEBI" id="CHEBI:61977"/>
        <dbReference type="ChEBI" id="CHEBI:456216"/>
        <dbReference type="EC" id="2.7.11.1"/>
    </reaction>
</comment>
<dbReference type="Proteomes" id="UP001293593">
    <property type="component" value="Unassembled WGS sequence"/>
</dbReference>
<dbReference type="SMART" id="SM00473">
    <property type="entry name" value="PAN_AP"/>
    <property type="match status" value="1"/>
</dbReference>
<dbReference type="InterPro" id="IPR036426">
    <property type="entry name" value="Bulb-type_lectin_dom_sf"/>
</dbReference>
<keyword evidence="5" id="KW-0597">Phosphoprotein</keyword>
<keyword evidence="15" id="KW-1015">Disulfide bond</keyword>
<evidence type="ECO:0000256" key="3">
    <source>
        <dbReference type="ARBA" id="ARBA00022475"/>
    </source>
</evidence>
<evidence type="ECO:0000256" key="6">
    <source>
        <dbReference type="ARBA" id="ARBA00022679"/>
    </source>
</evidence>
<keyword evidence="8" id="KW-0732">Signal</keyword>
<dbReference type="FunFam" id="2.90.10.10:FF:000009">
    <property type="entry name" value="Receptor-like serine/threonine-protein kinase SD1-8"/>
    <property type="match status" value="1"/>
</dbReference>
<dbReference type="PROSITE" id="PS50948">
    <property type="entry name" value="PAN"/>
    <property type="match status" value="1"/>
</dbReference>
<reference evidence="25" key="1">
    <citation type="submission" date="2023-10" db="EMBL/GenBank/DDBJ databases">
        <title>Chromosome-level genome of the transformable northern wattle, Acacia crassicarpa.</title>
        <authorList>
            <person name="Massaro I."/>
            <person name="Sinha N.R."/>
            <person name="Poethig S."/>
            <person name="Leichty A.R."/>
        </authorList>
    </citation>
    <scope>NUCLEOTIDE SEQUENCE</scope>
    <source>
        <strain evidence="25">Acra3RX</strain>
        <tissue evidence="25">Leaf</tissue>
    </source>
</reference>
<feature type="compositionally biased region" description="Low complexity" evidence="20">
    <location>
        <begin position="990"/>
        <end position="1003"/>
    </location>
</feature>
<evidence type="ECO:0000256" key="2">
    <source>
        <dbReference type="ARBA" id="ARBA00012513"/>
    </source>
</evidence>
<dbReference type="InterPro" id="IPR001245">
    <property type="entry name" value="Ser-Thr/Tyr_kinase_cat_dom"/>
</dbReference>
<dbReference type="GO" id="GO:0005886">
    <property type="term" value="C:plasma membrane"/>
    <property type="evidence" value="ECO:0007669"/>
    <property type="project" value="UniProtKB-SubCell"/>
</dbReference>
<dbReference type="GO" id="GO:0030246">
    <property type="term" value="F:carbohydrate binding"/>
    <property type="evidence" value="ECO:0007669"/>
    <property type="project" value="UniProtKB-KW"/>
</dbReference>
<comment type="caution">
    <text evidence="25">The sequence shown here is derived from an EMBL/GenBank/DDBJ whole genome shotgun (WGS) entry which is preliminary data.</text>
</comment>
<evidence type="ECO:0000256" key="9">
    <source>
        <dbReference type="ARBA" id="ARBA00022734"/>
    </source>
</evidence>
<dbReference type="FunFam" id="1.10.510.10:FF:000060">
    <property type="entry name" value="G-type lectin S-receptor-like serine/threonine-protein kinase"/>
    <property type="match status" value="1"/>
</dbReference>
<keyword evidence="7 21" id="KW-0812">Transmembrane</keyword>
<dbReference type="CDD" id="cd14066">
    <property type="entry name" value="STKc_IRAK"/>
    <property type="match status" value="1"/>
</dbReference>
<evidence type="ECO:0000256" key="11">
    <source>
        <dbReference type="ARBA" id="ARBA00022777"/>
    </source>
</evidence>
<dbReference type="Pfam" id="PF00954">
    <property type="entry name" value="S_locus_glycop"/>
    <property type="match status" value="1"/>
</dbReference>
<evidence type="ECO:0000256" key="10">
    <source>
        <dbReference type="ARBA" id="ARBA00022741"/>
    </source>
</evidence>
<dbReference type="PANTHER" id="PTHR27002">
    <property type="entry name" value="RECEPTOR-LIKE SERINE/THREONINE-PROTEIN KINASE SD1-8"/>
    <property type="match status" value="1"/>
</dbReference>
<proteinExistence type="predicted"/>
<evidence type="ECO:0000256" key="7">
    <source>
        <dbReference type="ARBA" id="ARBA00022692"/>
    </source>
</evidence>
<dbReference type="Gene3D" id="2.90.10.10">
    <property type="entry name" value="Bulb-type lectin domain"/>
    <property type="match status" value="1"/>
</dbReference>
<evidence type="ECO:0000256" key="8">
    <source>
        <dbReference type="ARBA" id="ARBA00022729"/>
    </source>
</evidence>
<feature type="region of interest" description="Disordered" evidence="20">
    <location>
        <begin position="990"/>
        <end position="1012"/>
    </location>
</feature>
<keyword evidence="14 21" id="KW-0472">Membrane</keyword>
<dbReference type="InterPro" id="IPR001480">
    <property type="entry name" value="Bulb-type_lectin_dom"/>
</dbReference>
<sequence>MRLAFLPSSPKKSIRMRIMIALVLFYAFLLCLPLSCLARPRDTLKMGEKLLDGEDGSGNLVTTGQKLLQFELGFFSPSGSPKRYLGIWYHEKDPQTVVWVANRDKPIPSKTASFQISQDGKLVVNDTDGTVYWSCTPAQASSLTHLTVKLMDSGNLILGDDQLQSNYWQSFQHPTDTFLPGMKMDKNVVLNSWVGYDDPSKGNYTFAGGKTGDSNYTIYINQKEVYWAGETPQDFSSEGKILWLLTNFSQRPLTYKNKSMSGIPHLSDFESTRLVMNHTGYVELWRWDMISGWTNNSWKEPDNICKIYNYCGNFGSCNINNSPPCRCLPGFASKSPGKNPNPSSKYGGCFRKTTSCGQNITTFIDLKRVKVRRPDKKVDAANETECRSLCLNGTGCRNCTAYSYDKSAVYSKTFVPCSIWTSDLPTIQEEIDSGVNISVPVNKPDIEPTPRTCQPCGAFTIPYPLSTEPSCGDPNYSNFKCDLATGKVSFTVGEVSYRVTNIDPDKRSFSIQIDGSEDCAAINLERLGLAFRVTQECDEVEGQTLKINWSPPDEPPCSNSIDCKGWSHSTCTAARNGNGNRRCLCNTKYQWNGGNLSCTPEPPGGNNAKVLILTVIFSSLIFLACIVTSAYIWRRKVTFKQENGQDQRTRESLHDSERYIKDLMDAERLEENDSEVIEVPYLDFNSILLATDNFSDANKLGRGGYGPVYKGKLHGGQDIAVKRLSSVSSQGLKEFKNEVVLISKLQHRNLVRLRGYCITGEEKILLYEYMKNKSLDTFLFDRTQRVILDWPMRFEIILGIARGMLYLHQDSRLRVIHRDLKTSNILLDEEMQPKISDFGLAKIFGGKEIEANTERIVGTYGYMSPEYALDGFFSIKSDVFSFGVVMLEIISGKKNTGFFQSKQASSLLGYAWRLWTENNLLDLMDRSLTESCNANQFIKCAQVSLLCVQDEPGDRPTMSQVVIMLESETTSLPTPKQPTFFMTRDRGLSISGSSSSMPGGILPTDSCYQEGR</sequence>
<dbReference type="FunFam" id="3.30.200.20:FF:000330">
    <property type="entry name" value="G-type lectin S-receptor-like serine/threonine-protein kinase At4g03230"/>
    <property type="match status" value="1"/>
</dbReference>
<keyword evidence="6" id="KW-0808">Transferase</keyword>
<evidence type="ECO:0000256" key="18">
    <source>
        <dbReference type="ARBA" id="ARBA00047899"/>
    </source>
</evidence>
<comment type="catalytic activity">
    <reaction evidence="19">
        <text>L-seryl-[protein] + ATP = O-phospho-L-seryl-[protein] + ADP + H(+)</text>
        <dbReference type="Rhea" id="RHEA:17989"/>
        <dbReference type="Rhea" id="RHEA-COMP:9863"/>
        <dbReference type="Rhea" id="RHEA-COMP:11604"/>
        <dbReference type="ChEBI" id="CHEBI:15378"/>
        <dbReference type="ChEBI" id="CHEBI:29999"/>
        <dbReference type="ChEBI" id="CHEBI:30616"/>
        <dbReference type="ChEBI" id="CHEBI:83421"/>
        <dbReference type="ChEBI" id="CHEBI:456216"/>
        <dbReference type="EC" id="2.7.11.1"/>
    </reaction>
</comment>
<dbReference type="GO" id="GO:0048544">
    <property type="term" value="P:recognition of pollen"/>
    <property type="evidence" value="ECO:0007669"/>
    <property type="project" value="InterPro"/>
</dbReference>
<keyword evidence="17" id="KW-0325">Glycoprotein</keyword>
<evidence type="ECO:0000256" key="13">
    <source>
        <dbReference type="ARBA" id="ARBA00022989"/>
    </source>
</evidence>
<keyword evidence="11" id="KW-0418">Kinase</keyword>
<evidence type="ECO:0000256" key="21">
    <source>
        <dbReference type="SAM" id="Phobius"/>
    </source>
</evidence>
<dbReference type="InterPro" id="IPR003609">
    <property type="entry name" value="Pan_app"/>
</dbReference>
<keyword evidence="12" id="KW-0067">ATP-binding</keyword>
<dbReference type="CDD" id="cd00028">
    <property type="entry name" value="B_lectin"/>
    <property type="match status" value="1"/>
</dbReference>
<evidence type="ECO:0000313" key="26">
    <source>
        <dbReference type="Proteomes" id="UP001293593"/>
    </source>
</evidence>
<dbReference type="InterPro" id="IPR008271">
    <property type="entry name" value="Ser/Thr_kinase_AS"/>
</dbReference>
<evidence type="ECO:0000256" key="20">
    <source>
        <dbReference type="SAM" id="MobiDB-lite"/>
    </source>
</evidence>
<evidence type="ECO:0000256" key="1">
    <source>
        <dbReference type="ARBA" id="ARBA00004251"/>
    </source>
</evidence>
<dbReference type="SMART" id="SM00108">
    <property type="entry name" value="B_lectin"/>
    <property type="match status" value="1"/>
</dbReference>
<evidence type="ECO:0000256" key="19">
    <source>
        <dbReference type="ARBA" id="ARBA00048679"/>
    </source>
</evidence>
<keyword evidence="16" id="KW-0675">Receptor</keyword>
<dbReference type="PROSITE" id="PS50011">
    <property type="entry name" value="PROTEIN_KINASE_DOM"/>
    <property type="match status" value="1"/>
</dbReference>
<keyword evidence="26" id="KW-1185">Reference proteome</keyword>
<dbReference type="SUPFAM" id="SSF56112">
    <property type="entry name" value="Protein kinase-like (PK-like)"/>
    <property type="match status" value="1"/>
</dbReference>
<dbReference type="PROSITE" id="PS50927">
    <property type="entry name" value="BULB_LECTIN"/>
    <property type="match status" value="1"/>
</dbReference>
<comment type="subcellular location">
    <subcellularLocation>
        <location evidence="1">Cell membrane</location>
        <topology evidence="1">Single-pass type I membrane protein</topology>
    </subcellularLocation>
</comment>
<dbReference type="InterPro" id="IPR011009">
    <property type="entry name" value="Kinase-like_dom_sf"/>
</dbReference>
<feature type="domain" description="Protein kinase" evidence="22">
    <location>
        <begin position="694"/>
        <end position="980"/>
    </location>
</feature>
<dbReference type="GO" id="GO:0005524">
    <property type="term" value="F:ATP binding"/>
    <property type="evidence" value="ECO:0007669"/>
    <property type="project" value="UniProtKB-KW"/>
</dbReference>
<dbReference type="EC" id="2.7.11.1" evidence="2"/>
<evidence type="ECO:0000259" key="23">
    <source>
        <dbReference type="PROSITE" id="PS50927"/>
    </source>
</evidence>
<evidence type="ECO:0000256" key="14">
    <source>
        <dbReference type="ARBA" id="ARBA00023136"/>
    </source>
</evidence>
<keyword evidence="4" id="KW-0723">Serine/threonine-protein kinase</keyword>
<dbReference type="Pfam" id="PF08276">
    <property type="entry name" value="PAN_2"/>
    <property type="match status" value="1"/>
</dbReference>
<feature type="transmembrane region" description="Helical" evidence="21">
    <location>
        <begin position="610"/>
        <end position="633"/>
    </location>
</feature>
<keyword evidence="9" id="KW-0430">Lectin</keyword>
<dbReference type="SUPFAM" id="SSF51110">
    <property type="entry name" value="alpha-D-mannose-specific plant lectins"/>
    <property type="match status" value="1"/>
</dbReference>
<dbReference type="AlphaFoldDB" id="A0AAE1M6M4"/>
<name>A0AAE1M6M4_9FABA</name>
<evidence type="ECO:0000256" key="16">
    <source>
        <dbReference type="ARBA" id="ARBA00023170"/>
    </source>
</evidence>
<evidence type="ECO:0000259" key="24">
    <source>
        <dbReference type="PROSITE" id="PS50948"/>
    </source>
</evidence>
<dbReference type="PANTHER" id="PTHR27002:SF798">
    <property type="entry name" value="S-LOCUS LECTIN KINASE FAMILY PROTEIN"/>
    <property type="match status" value="1"/>
</dbReference>
<evidence type="ECO:0000256" key="4">
    <source>
        <dbReference type="ARBA" id="ARBA00022527"/>
    </source>
</evidence>
<evidence type="ECO:0000256" key="12">
    <source>
        <dbReference type="ARBA" id="ARBA00022840"/>
    </source>
</evidence>
<dbReference type="Pfam" id="PF07714">
    <property type="entry name" value="PK_Tyr_Ser-Thr"/>
    <property type="match status" value="1"/>
</dbReference>
<accession>A0AAE1M6M4</accession>
<dbReference type="Pfam" id="PF01453">
    <property type="entry name" value="B_lectin"/>
    <property type="match status" value="1"/>
</dbReference>
<evidence type="ECO:0000259" key="22">
    <source>
        <dbReference type="PROSITE" id="PS50011"/>
    </source>
</evidence>
<protein>
    <recommendedName>
        <fullName evidence="2">non-specific serine/threonine protein kinase</fullName>
        <ecNumber evidence="2">2.7.11.1</ecNumber>
    </recommendedName>
</protein>
<feature type="domain" description="Bulb-type lectin" evidence="23">
    <location>
        <begin position="52"/>
        <end position="171"/>
    </location>
</feature>
<evidence type="ECO:0000313" key="25">
    <source>
        <dbReference type="EMBL" id="KAK4255412.1"/>
    </source>
</evidence>
<feature type="domain" description="Apple" evidence="24">
    <location>
        <begin position="356"/>
        <end position="453"/>
    </location>
</feature>